<name>A0A7S2Q7N2_9DINO</name>
<dbReference type="PANTHER" id="PTHR15881:SF2">
    <property type="entry name" value="MARGINAL ZONE B- AND B1-CELL-SPECIFIC PROTEIN"/>
    <property type="match status" value="1"/>
</dbReference>
<dbReference type="AlphaFoldDB" id="A0A7S2Q7N2"/>
<gene>
    <name evidence="2" type="ORF">BRAN1462_LOCUS52894</name>
</gene>
<evidence type="ECO:0000313" key="2">
    <source>
        <dbReference type="EMBL" id="CAD9635072.1"/>
    </source>
</evidence>
<feature type="region of interest" description="Disordered" evidence="1">
    <location>
        <begin position="135"/>
        <end position="197"/>
    </location>
</feature>
<sequence>MPERYRCDSCKAVMFHLDAGLRKRQPKSRRLKQWEYTDVFDDVCKTGFEGYGIKLIDGENALSGPGLPRDESLAPGSGAIQMSSESWSKRLGEICRKTVYEELGEEETYEYFYSKFTGSDEAVGLSEGLCRTELRQCTAGPKPPKATEEPAKEEKPKKGAGKDKAKDKAKAEKKKAKAEKEKAKAEKAKKAAELARDRGGGAAAAGLKIDAETFLRDLAARHGHAPGEYAGVRTEAEWEKTIVAIAGRIFGAKSEL</sequence>
<feature type="compositionally biased region" description="Basic and acidic residues" evidence="1">
    <location>
        <begin position="178"/>
        <end position="197"/>
    </location>
</feature>
<evidence type="ECO:0008006" key="3">
    <source>
        <dbReference type="Google" id="ProtNLM"/>
    </source>
</evidence>
<reference evidence="2" key="1">
    <citation type="submission" date="2021-01" db="EMBL/GenBank/DDBJ databases">
        <authorList>
            <person name="Corre E."/>
            <person name="Pelletier E."/>
            <person name="Niang G."/>
            <person name="Scheremetjew M."/>
            <person name="Finn R."/>
            <person name="Kale V."/>
            <person name="Holt S."/>
            <person name="Cochrane G."/>
            <person name="Meng A."/>
            <person name="Brown T."/>
            <person name="Cohen L."/>
        </authorList>
    </citation>
    <scope>NUCLEOTIDE SEQUENCE</scope>
    <source>
        <strain evidence="2">RCC3387</strain>
    </source>
</reference>
<dbReference type="EMBL" id="HBGW01083396">
    <property type="protein sequence ID" value="CAD9635072.1"/>
    <property type="molecule type" value="Transcribed_RNA"/>
</dbReference>
<organism evidence="2">
    <name type="scientific">Zooxanthella nutricula</name>
    <dbReference type="NCBI Taxonomy" id="1333877"/>
    <lineage>
        <taxon>Eukaryota</taxon>
        <taxon>Sar</taxon>
        <taxon>Alveolata</taxon>
        <taxon>Dinophyceae</taxon>
        <taxon>Peridiniales</taxon>
        <taxon>Peridiniales incertae sedis</taxon>
        <taxon>Zooxanthella</taxon>
    </lineage>
</organism>
<feature type="compositionally biased region" description="Basic and acidic residues" evidence="1">
    <location>
        <begin position="145"/>
        <end position="170"/>
    </location>
</feature>
<protein>
    <recommendedName>
        <fullName evidence="3">DUF3456 domain-containing protein</fullName>
    </recommendedName>
</protein>
<dbReference type="GO" id="GO:0034663">
    <property type="term" value="C:endoplasmic reticulum chaperone complex"/>
    <property type="evidence" value="ECO:0007669"/>
    <property type="project" value="TreeGrafter"/>
</dbReference>
<dbReference type="InterPro" id="IPR052682">
    <property type="entry name" value="MZB1"/>
</dbReference>
<proteinExistence type="predicted"/>
<dbReference type="GO" id="GO:0005576">
    <property type="term" value="C:extracellular region"/>
    <property type="evidence" value="ECO:0007669"/>
    <property type="project" value="TreeGrafter"/>
</dbReference>
<evidence type="ECO:0000256" key="1">
    <source>
        <dbReference type="SAM" id="MobiDB-lite"/>
    </source>
</evidence>
<accession>A0A7S2Q7N2</accession>
<dbReference type="PANTHER" id="PTHR15881">
    <property type="entry name" value="MARGINAL ZONE B- AND B1-CELL-SPECIFIC PROTEIN"/>
    <property type="match status" value="1"/>
</dbReference>